<proteinExistence type="predicted"/>
<gene>
    <name evidence="1" type="ORF">G647_01640</name>
</gene>
<dbReference type="EMBL" id="KB822697">
    <property type="protein sequence ID" value="ETI29187.1"/>
    <property type="molecule type" value="Genomic_DNA"/>
</dbReference>
<dbReference type="HOGENOM" id="CLU_1844868_0_0_1"/>
<dbReference type="Proteomes" id="UP000030678">
    <property type="component" value="Unassembled WGS sequence"/>
</dbReference>
<protein>
    <submittedName>
        <fullName evidence="1">Uncharacterized protein</fullName>
    </submittedName>
</protein>
<dbReference type="VEuPathDB" id="FungiDB:G647_01640"/>
<dbReference type="OrthoDB" id="2161780at2759"/>
<dbReference type="GeneID" id="19980133"/>
<sequence>MTAFEALSVDQAPPKEDSKIFFTGKLTLRQNVFATYTVINEDVSLPKEAQDHVHTHTLETEVPGSPMANTSALMAEYPDDMTTVVLRCRDQQASIRRFEKQFSRTRTKEAAKVVEGDEKTEAKALQWVVMMSKGSHHDG</sequence>
<dbReference type="AlphaFoldDB" id="V9DT79"/>
<name>V9DT79_9EURO</name>
<accession>V9DT79</accession>
<organism evidence="1 2">
    <name type="scientific">Cladophialophora carrionii CBS 160.54</name>
    <dbReference type="NCBI Taxonomy" id="1279043"/>
    <lineage>
        <taxon>Eukaryota</taxon>
        <taxon>Fungi</taxon>
        <taxon>Dikarya</taxon>
        <taxon>Ascomycota</taxon>
        <taxon>Pezizomycotina</taxon>
        <taxon>Eurotiomycetes</taxon>
        <taxon>Chaetothyriomycetidae</taxon>
        <taxon>Chaetothyriales</taxon>
        <taxon>Herpotrichiellaceae</taxon>
        <taxon>Cladophialophora</taxon>
    </lineage>
</organism>
<evidence type="ECO:0000313" key="2">
    <source>
        <dbReference type="Proteomes" id="UP000030678"/>
    </source>
</evidence>
<reference evidence="1 2" key="1">
    <citation type="submission" date="2013-03" db="EMBL/GenBank/DDBJ databases">
        <title>The Genome Sequence of Cladophialophora carrionii CBS 160.54.</title>
        <authorList>
            <consortium name="The Broad Institute Genomics Platform"/>
            <person name="Cuomo C."/>
            <person name="de Hoog S."/>
            <person name="Gorbushina A."/>
            <person name="Walker B."/>
            <person name="Young S.K."/>
            <person name="Zeng Q."/>
            <person name="Gargeya S."/>
            <person name="Fitzgerald M."/>
            <person name="Haas B."/>
            <person name="Abouelleil A."/>
            <person name="Allen A.W."/>
            <person name="Alvarado L."/>
            <person name="Arachchi H.M."/>
            <person name="Berlin A.M."/>
            <person name="Chapman S.B."/>
            <person name="Gainer-Dewar J."/>
            <person name="Goldberg J."/>
            <person name="Griggs A."/>
            <person name="Gujja S."/>
            <person name="Hansen M."/>
            <person name="Howarth C."/>
            <person name="Imamovic A."/>
            <person name="Ireland A."/>
            <person name="Larimer J."/>
            <person name="McCowan C."/>
            <person name="Murphy C."/>
            <person name="Pearson M."/>
            <person name="Poon T.W."/>
            <person name="Priest M."/>
            <person name="Roberts A."/>
            <person name="Saif S."/>
            <person name="Shea T."/>
            <person name="Sisk P."/>
            <person name="Sykes S."/>
            <person name="Wortman J."/>
            <person name="Nusbaum C."/>
            <person name="Birren B."/>
        </authorList>
    </citation>
    <scope>NUCLEOTIDE SEQUENCE [LARGE SCALE GENOMIC DNA]</scope>
    <source>
        <strain evidence="1 2">CBS 160.54</strain>
    </source>
</reference>
<evidence type="ECO:0000313" key="1">
    <source>
        <dbReference type="EMBL" id="ETI29187.1"/>
    </source>
</evidence>
<dbReference type="RefSeq" id="XP_008723261.1">
    <property type="nucleotide sequence ID" value="XM_008725039.1"/>
</dbReference>